<dbReference type="InterPro" id="IPR036397">
    <property type="entry name" value="RNaseH_sf"/>
</dbReference>
<keyword evidence="1" id="KW-0472">Membrane</keyword>
<name>A0A0A9Z5Y7_LYGHE</name>
<gene>
    <name evidence="3" type="ORF">CM83_22695</name>
</gene>
<proteinExistence type="predicted"/>
<dbReference type="Pfam" id="PF00665">
    <property type="entry name" value="rve"/>
    <property type="match status" value="1"/>
</dbReference>
<dbReference type="InterPro" id="IPR001584">
    <property type="entry name" value="Integrase_cat-core"/>
</dbReference>
<protein>
    <submittedName>
        <fullName evidence="3">Uncharacterized protein K02A2.6</fullName>
    </submittedName>
</protein>
<dbReference type="GO" id="GO:0003676">
    <property type="term" value="F:nucleic acid binding"/>
    <property type="evidence" value="ECO:0007669"/>
    <property type="project" value="InterPro"/>
</dbReference>
<evidence type="ECO:0000313" key="3">
    <source>
        <dbReference type="EMBL" id="JAG37215.1"/>
    </source>
</evidence>
<accession>A0A0A9Z5Y7</accession>
<dbReference type="EMBL" id="GBHO01006389">
    <property type="protein sequence ID" value="JAG37215.1"/>
    <property type="molecule type" value="Transcribed_RNA"/>
</dbReference>
<dbReference type="InterPro" id="IPR012337">
    <property type="entry name" value="RNaseH-like_sf"/>
</dbReference>
<dbReference type="Gene3D" id="3.30.420.10">
    <property type="entry name" value="Ribonuclease H-like superfamily/Ribonuclease H"/>
    <property type="match status" value="1"/>
</dbReference>
<evidence type="ECO:0000256" key="1">
    <source>
        <dbReference type="SAM" id="Phobius"/>
    </source>
</evidence>
<feature type="domain" description="Integrase catalytic" evidence="2">
    <location>
        <begin position="27"/>
        <end position="217"/>
    </location>
</feature>
<dbReference type="PROSITE" id="PS50994">
    <property type="entry name" value="INTEGRASE"/>
    <property type="match status" value="1"/>
</dbReference>
<dbReference type="GO" id="GO:0015074">
    <property type="term" value="P:DNA integration"/>
    <property type="evidence" value="ECO:0007669"/>
    <property type="project" value="InterPro"/>
</dbReference>
<dbReference type="SUPFAM" id="SSF53098">
    <property type="entry name" value="Ribonuclease H-like"/>
    <property type="match status" value="1"/>
</dbReference>
<sequence length="337" mass="38352">HRCVICYKAKPRAQEQMMADLSRVRVNPGRPFNSTGIDLCGPVHLTHGLRKKVKSKAYIAVFICLVTRAIHLELVSSLSSSAFLAAFRRFVSRRGLCSHVYTDNGTNFTGTSRELKRLFGTAQQCGDIHSYASKHEIEWHFNPPNAPHFGGIWEAAVKSTKHHLVRSVGNASLNFEEFSTFLCQIEACLNSRPLYPCSSDPNDCSALTPAHFLVGGILTLPPDEDFSNIPSNRLRRWEFVQSRFQDFWRKWSNEFINGQQQRPKWLKPKPNLKVGELVLIREPDVPPLRWKLARISEVHPGRDNLVRVAVVRLPDGSHLKRPIDRLCPLPMETIEED</sequence>
<dbReference type="PANTHER" id="PTHR47331:SF1">
    <property type="entry name" value="GAG-LIKE PROTEIN"/>
    <property type="match status" value="1"/>
</dbReference>
<feature type="non-terminal residue" evidence="3">
    <location>
        <position position="1"/>
    </location>
</feature>
<reference evidence="3" key="2">
    <citation type="submission" date="2014-07" db="EMBL/GenBank/DDBJ databases">
        <authorList>
            <person name="Hull J."/>
        </authorList>
    </citation>
    <scope>NUCLEOTIDE SEQUENCE</scope>
</reference>
<evidence type="ECO:0000259" key="2">
    <source>
        <dbReference type="PROSITE" id="PS50994"/>
    </source>
</evidence>
<keyword evidence="1" id="KW-0812">Transmembrane</keyword>
<reference evidence="3" key="1">
    <citation type="journal article" date="2014" name="PLoS ONE">
        <title>Transcriptome-Based Identification of ABC Transporters in the Western Tarnished Plant Bug Lygus hesperus.</title>
        <authorList>
            <person name="Hull J.J."/>
            <person name="Chaney K."/>
            <person name="Geib S.M."/>
            <person name="Fabrick J.A."/>
            <person name="Brent C.S."/>
            <person name="Walsh D."/>
            <person name="Lavine L.C."/>
        </authorList>
    </citation>
    <scope>NUCLEOTIDE SEQUENCE</scope>
</reference>
<feature type="transmembrane region" description="Helical" evidence="1">
    <location>
        <begin position="57"/>
        <end position="87"/>
    </location>
</feature>
<dbReference type="InterPro" id="IPR040676">
    <property type="entry name" value="DUF5641"/>
</dbReference>
<dbReference type="PANTHER" id="PTHR47331">
    <property type="entry name" value="PHD-TYPE DOMAIN-CONTAINING PROTEIN"/>
    <property type="match status" value="1"/>
</dbReference>
<organism evidence="3">
    <name type="scientific">Lygus hesperus</name>
    <name type="common">Western plant bug</name>
    <dbReference type="NCBI Taxonomy" id="30085"/>
    <lineage>
        <taxon>Eukaryota</taxon>
        <taxon>Metazoa</taxon>
        <taxon>Ecdysozoa</taxon>
        <taxon>Arthropoda</taxon>
        <taxon>Hexapoda</taxon>
        <taxon>Insecta</taxon>
        <taxon>Pterygota</taxon>
        <taxon>Neoptera</taxon>
        <taxon>Paraneoptera</taxon>
        <taxon>Hemiptera</taxon>
        <taxon>Heteroptera</taxon>
        <taxon>Panheteroptera</taxon>
        <taxon>Cimicomorpha</taxon>
        <taxon>Miridae</taxon>
        <taxon>Mirini</taxon>
        <taxon>Lygus</taxon>
    </lineage>
</organism>
<dbReference type="Pfam" id="PF18701">
    <property type="entry name" value="DUF5641"/>
    <property type="match status" value="1"/>
</dbReference>
<keyword evidence="1" id="KW-1133">Transmembrane helix</keyword>
<dbReference type="AlphaFoldDB" id="A0A0A9Z5Y7"/>